<dbReference type="CDD" id="cd01948">
    <property type="entry name" value="EAL"/>
    <property type="match status" value="1"/>
</dbReference>
<protein>
    <submittedName>
        <fullName evidence="4">Sensory box/GGDEF family protein</fullName>
    </submittedName>
</protein>
<dbReference type="SMART" id="SM00267">
    <property type="entry name" value="GGDEF"/>
    <property type="match status" value="1"/>
</dbReference>
<accession>A0A6S6M3F9</accession>
<keyword evidence="1" id="KW-1133">Transmembrane helix</keyword>
<dbReference type="CDD" id="cd01949">
    <property type="entry name" value="GGDEF"/>
    <property type="match status" value="1"/>
</dbReference>
<dbReference type="SMART" id="SM00052">
    <property type="entry name" value="EAL"/>
    <property type="match status" value="1"/>
</dbReference>
<name>A0A6S6M3F9_9BACT</name>
<dbReference type="AlphaFoldDB" id="A0A6S6M3F9"/>
<evidence type="ECO:0000259" key="3">
    <source>
        <dbReference type="PROSITE" id="PS50887"/>
    </source>
</evidence>
<keyword evidence="1" id="KW-0472">Membrane</keyword>
<dbReference type="SUPFAM" id="SSF55073">
    <property type="entry name" value="Nucleotide cyclase"/>
    <property type="match status" value="1"/>
</dbReference>
<dbReference type="PROSITE" id="PS50883">
    <property type="entry name" value="EAL"/>
    <property type="match status" value="1"/>
</dbReference>
<dbReference type="Gene3D" id="3.30.70.270">
    <property type="match status" value="1"/>
</dbReference>
<organism evidence="4 5">
    <name type="scientific">Citrifermentans bremense</name>
    <dbReference type="NCBI Taxonomy" id="60035"/>
    <lineage>
        <taxon>Bacteria</taxon>
        <taxon>Pseudomonadati</taxon>
        <taxon>Thermodesulfobacteriota</taxon>
        <taxon>Desulfuromonadia</taxon>
        <taxon>Geobacterales</taxon>
        <taxon>Geobacteraceae</taxon>
        <taxon>Citrifermentans</taxon>
    </lineage>
</organism>
<sequence>MTQESQNIRRRTTFIALIVSAMLTVVPPAIYFVMSFSHMRGVIEAEGEINARVVGALVVENPRMWEFEELRLKELLGRRSKPDVKEVRRLFNLKHEVIAESGEPLQRPVFSLSFPVHDAGHEVAFLEVSRSLFPILLRTLLFLLGGALVGGYAFFRLRTVPLRALDEAYKVLKQSEEKYRAVYESLNEGLALYRASRREDGSADLVLTDVNPAAITVFGFRRDDIGSWITELLDGLFVESAELIFSALQARGEVTLELEQNTTGRIFALTAFPMGYGMVATLLEDVTEKKRTAEQLERLAYYDSLTGLLNRSMLLDRMEQTIGMAHREGLKVATLFMDLNGFKVINDTLGHKAGDQILIEVAKRLQKSVRKRDTLARLGGDEFVVVATFEKDDNASSIAKNLIGCITPAYEVCDREVYVGASVGISVFPDDGDVPETLLKNADIAMYNAKSKGSGDFCFYSAQLNERLHERMQLEFRLRRALDREEFFLEYQPILDGKTGRINAVEALLRWNDPEKGRVMPDSFIPLAEETGVILPLGEWVLRTACAKVRQWQDAGVMPVRMAVNISGKQFTQGDLSKTVEEALQQSGVHPSWLELELTETCLIHNVEDTVKKLFRLKGLNVSLAIDDFGTGYSSLQYLKNFPIDHLKIDRGFINKLCDLPDDRAIVDAIIGIAKAMDLHVIAEGVETRQQAEYLAGRGCDEFQGYYFYRPLSEEKLLEVLSSEAAAGAPPGEEASWLELQA</sequence>
<keyword evidence="1" id="KW-0812">Transmembrane</keyword>
<dbReference type="Gene3D" id="3.20.20.450">
    <property type="entry name" value="EAL domain"/>
    <property type="match status" value="1"/>
</dbReference>
<dbReference type="KEGG" id="gbn:GEOBRER4_06550"/>
<feature type="domain" description="GGDEF" evidence="3">
    <location>
        <begin position="330"/>
        <end position="462"/>
    </location>
</feature>
<dbReference type="Pfam" id="PF00990">
    <property type="entry name" value="GGDEF"/>
    <property type="match status" value="1"/>
</dbReference>
<dbReference type="InterPro" id="IPR000160">
    <property type="entry name" value="GGDEF_dom"/>
</dbReference>
<dbReference type="PANTHER" id="PTHR44757">
    <property type="entry name" value="DIGUANYLATE CYCLASE DGCP"/>
    <property type="match status" value="1"/>
</dbReference>
<dbReference type="Pfam" id="PF00563">
    <property type="entry name" value="EAL"/>
    <property type="match status" value="1"/>
</dbReference>
<dbReference type="NCBIfam" id="TIGR00254">
    <property type="entry name" value="GGDEF"/>
    <property type="match status" value="1"/>
</dbReference>
<evidence type="ECO:0000313" key="5">
    <source>
        <dbReference type="Proteomes" id="UP000515472"/>
    </source>
</evidence>
<dbReference type="SUPFAM" id="SSF141868">
    <property type="entry name" value="EAL domain-like"/>
    <property type="match status" value="1"/>
</dbReference>
<dbReference type="InterPro" id="IPR029787">
    <property type="entry name" value="Nucleotide_cyclase"/>
</dbReference>
<dbReference type="InterPro" id="IPR001633">
    <property type="entry name" value="EAL_dom"/>
</dbReference>
<dbReference type="InterPro" id="IPR035919">
    <property type="entry name" value="EAL_sf"/>
</dbReference>
<dbReference type="PANTHER" id="PTHR44757:SF2">
    <property type="entry name" value="BIOFILM ARCHITECTURE MAINTENANCE PROTEIN MBAA"/>
    <property type="match status" value="1"/>
</dbReference>
<dbReference type="SUPFAM" id="SSF55785">
    <property type="entry name" value="PYP-like sensor domain (PAS domain)"/>
    <property type="match status" value="1"/>
</dbReference>
<reference evidence="4 5" key="1">
    <citation type="submission" date="2020-06" db="EMBL/GenBank/DDBJ databases">
        <title>Interaction of electrochemicaly active bacteria, Geobacter bremensis R4 on different carbon anode.</title>
        <authorList>
            <person name="Meng L."/>
            <person name="Yoshida N."/>
        </authorList>
    </citation>
    <scope>NUCLEOTIDE SEQUENCE [LARGE SCALE GENOMIC DNA]</scope>
    <source>
        <strain evidence="4 5">R4</strain>
    </source>
</reference>
<evidence type="ECO:0000256" key="1">
    <source>
        <dbReference type="SAM" id="Phobius"/>
    </source>
</evidence>
<keyword evidence="5" id="KW-1185">Reference proteome</keyword>
<feature type="domain" description="EAL" evidence="2">
    <location>
        <begin position="471"/>
        <end position="725"/>
    </location>
</feature>
<dbReference type="Pfam" id="PF13188">
    <property type="entry name" value="PAS_8"/>
    <property type="match status" value="1"/>
</dbReference>
<dbReference type="InterPro" id="IPR000014">
    <property type="entry name" value="PAS"/>
</dbReference>
<evidence type="ECO:0000259" key="2">
    <source>
        <dbReference type="PROSITE" id="PS50883"/>
    </source>
</evidence>
<dbReference type="Gene3D" id="3.30.450.20">
    <property type="entry name" value="PAS domain"/>
    <property type="match status" value="1"/>
</dbReference>
<dbReference type="RefSeq" id="WP_185244223.1">
    <property type="nucleotide sequence ID" value="NZ_AP023213.1"/>
</dbReference>
<evidence type="ECO:0000313" key="4">
    <source>
        <dbReference type="EMBL" id="BCG45905.1"/>
    </source>
</evidence>
<feature type="transmembrane region" description="Helical" evidence="1">
    <location>
        <begin position="12"/>
        <end position="34"/>
    </location>
</feature>
<dbReference type="FunFam" id="3.20.20.450:FF:000001">
    <property type="entry name" value="Cyclic di-GMP phosphodiesterase yahA"/>
    <property type="match status" value="1"/>
</dbReference>
<dbReference type="InterPro" id="IPR035965">
    <property type="entry name" value="PAS-like_dom_sf"/>
</dbReference>
<dbReference type="InterPro" id="IPR052155">
    <property type="entry name" value="Biofilm_reg_signaling"/>
</dbReference>
<dbReference type="InterPro" id="IPR043128">
    <property type="entry name" value="Rev_trsase/Diguanyl_cyclase"/>
</dbReference>
<proteinExistence type="predicted"/>
<dbReference type="PROSITE" id="PS50887">
    <property type="entry name" value="GGDEF"/>
    <property type="match status" value="1"/>
</dbReference>
<dbReference type="EMBL" id="AP023213">
    <property type="protein sequence ID" value="BCG45905.1"/>
    <property type="molecule type" value="Genomic_DNA"/>
</dbReference>
<dbReference type="Proteomes" id="UP000515472">
    <property type="component" value="Chromosome"/>
</dbReference>
<gene>
    <name evidence="4" type="ORF">GEOBRER4_n0679</name>
</gene>